<evidence type="ECO:0000256" key="5">
    <source>
        <dbReference type="ARBA" id="ARBA00022989"/>
    </source>
</evidence>
<evidence type="ECO:0000256" key="6">
    <source>
        <dbReference type="ARBA" id="ARBA00023136"/>
    </source>
</evidence>
<dbReference type="RefSeq" id="WP_210207810.1">
    <property type="nucleotide sequence ID" value="NZ_QPJM01000015.1"/>
</dbReference>
<feature type="transmembrane region" description="Helical" evidence="7">
    <location>
        <begin position="119"/>
        <end position="141"/>
    </location>
</feature>
<comment type="similarity">
    <text evidence="7">Belongs to the binding-protein-dependent transport system permease family.</text>
</comment>
<feature type="transmembrane region" description="Helical" evidence="7">
    <location>
        <begin position="279"/>
        <end position="301"/>
    </location>
</feature>
<evidence type="ECO:0000256" key="4">
    <source>
        <dbReference type="ARBA" id="ARBA00022692"/>
    </source>
</evidence>
<keyword evidence="10" id="KW-1185">Reference proteome</keyword>
<dbReference type="Pfam" id="PF00528">
    <property type="entry name" value="BPD_transp_1"/>
    <property type="match status" value="1"/>
</dbReference>
<dbReference type="PANTHER" id="PTHR43163">
    <property type="entry name" value="DIPEPTIDE TRANSPORT SYSTEM PERMEASE PROTEIN DPPB-RELATED"/>
    <property type="match status" value="1"/>
</dbReference>
<evidence type="ECO:0000256" key="3">
    <source>
        <dbReference type="ARBA" id="ARBA00022475"/>
    </source>
</evidence>
<dbReference type="CDD" id="cd06261">
    <property type="entry name" value="TM_PBP2"/>
    <property type="match status" value="1"/>
</dbReference>
<proteinExistence type="inferred from homology"/>
<dbReference type="PROSITE" id="PS50928">
    <property type="entry name" value="ABC_TM1"/>
    <property type="match status" value="1"/>
</dbReference>
<reference evidence="9 10" key="1">
    <citation type="submission" date="2018-07" db="EMBL/GenBank/DDBJ databases">
        <title>Genomic Encyclopedia of Type Strains, Phase III (KMG-III): the genomes of soil and plant-associated and newly described type strains.</title>
        <authorList>
            <person name="Whitman W."/>
        </authorList>
    </citation>
    <scope>NUCLEOTIDE SEQUENCE [LARGE SCALE GENOMIC DNA]</scope>
    <source>
        <strain evidence="9 10">31-25a</strain>
    </source>
</reference>
<comment type="caution">
    <text evidence="9">The sequence shown here is derived from an EMBL/GenBank/DDBJ whole genome shotgun (WGS) entry which is preliminary data.</text>
</comment>
<protein>
    <submittedName>
        <fullName evidence="9">Peptide/nickel transport system permease protein</fullName>
    </submittedName>
</protein>
<dbReference type="EMBL" id="QPJM01000015">
    <property type="protein sequence ID" value="RCW80090.1"/>
    <property type="molecule type" value="Genomic_DNA"/>
</dbReference>
<comment type="subcellular location">
    <subcellularLocation>
        <location evidence="1 7">Cell membrane</location>
        <topology evidence="1 7">Multi-pass membrane protein</topology>
    </subcellularLocation>
</comment>
<feature type="transmembrane region" description="Helical" evidence="7">
    <location>
        <begin position="24"/>
        <end position="44"/>
    </location>
</feature>
<evidence type="ECO:0000256" key="1">
    <source>
        <dbReference type="ARBA" id="ARBA00004651"/>
    </source>
</evidence>
<keyword evidence="5 7" id="KW-1133">Transmembrane helix</keyword>
<organism evidence="9 10">
    <name type="scientific">Phyllobacterium bourgognense</name>
    <dbReference type="NCBI Taxonomy" id="314236"/>
    <lineage>
        <taxon>Bacteria</taxon>
        <taxon>Pseudomonadati</taxon>
        <taxon>Pseudomonadota</taxon>
        <taxon>Alphaproteobacteria</taxon>
        <taxon>Hyphomicrobiales</taxon>
        <taxon>Phyllobacteriaceae</taxon>
        <taxon>Phyllobacterium</taxon>
    </lineage>
</organism>
<dbReference type="GO" id="GO:0071916">
    <property type="term" value="F:dipeptide transmembrane transporter activity"/>
    <property type="evidence" value="ECO:0007669"/>
    <property type="project" value="TreeGrafter"/>
</dbReference>
<dbReference type="AlphaFoldDB" id="A0A368YIN4"/>
<dbReference type="Pfam" id="PF19300">
    <property type="entry name" value="BPD_transp_1_N"/>
    <property type="match status" value="1"/>
</dbReference>
<dbReference type="Gene3D" id="1.10.3720.10">
    <property type="entry name" value="MetI-like"/>
    <property type="match status" value="1"/>
</dbReference>
<evidence type="ECO:0000256" key="7">
    <source>
        <dbReference type="RuleBase" id="RU363032"/>
    </source>
</evidence>
<feature type="transmembrane region" description="Helical" evidence="7">
    <location>
        <begin position="321"/>
        <end position="344"/>
    </location>
</feature>
<name>A0A368YIN4_9HYPH</name>
<dbReference type="Proteomes" id="UP000253324">
    <property type="component" value="Unassembled WGS sequence"/>
</dbReference>
<feature type="transmembrane region" description="Helical" evidence="7">
    <location>
        <begin position="162"/>
        <end position="181"/>
    </location>
</feature>
<dbReference type="SUPFAM" id="SSF161098">
    <property type="entry name" value="MetI-like"/>
    <property type="match status" value="1"/>
</dbReference>
<evidence type="ECO:0000313" key="10">
    <source>
        <dbReference type="Proteomes" id="UP000253324"/>
    </source>
</evidence>
<keyword evidence="3" id="KW-1003">Cell membrane</keyword>
<keyword evidence="2 7" id="KW-0813">Transport</keyword>
<accession>A0A368YIN4</accession>
<dbReference type="InterPro" id="IPR045621">
    <property type="entry name" value="BPD_transp_1_N"/>
</dbReference>
<gene>
    <name evidence="9" type="ORF">C7476_11555</name>
</gene>
<evidence type="ECO:0000313" key="9">
    <source>
        <dbReference type="EMBL" id="RCW80090.1"/>
    </source>
</evidence>
<feature type="transmembrane region" description="Helical" evidence="7">
    <location>
        <begin position="217"/>
        <end position="237"/>
    </location>
</feature>
<sequence>MLLKAAMAPEGVGYRAASLVKTMLGPLVSVLAAFLGLMIIIFFIGRVLPIDPVLTIVGDQADAQTYQQVSHELGLDRPLIQQFSIFVSNAVAGDFGRARLTGNLVLSDLIKVFPATIELATTGIVIGALLGIPLGVIAAVNRGRATDSILRIVMLMGHSTPIFWLGLMGLLLFYAALHWVGGSGQLSLYNLDIVPRTTGFITVDALLAGDMEVFWDAVNHLILPASILGYSSTAFIARMTRSFMLEQLPQEYIIAARVKGLSARQVIWGHAFRNIRVQLLTVLALAYGGLLEGTVLVESVFAWPGLGQYFTNALLIGDMNAVMAATLLIGVIFLGLNLLSDILYRLLDPRTRQ</sequence>
<keyword evidence="6 7" id="KW-0472">Membrane</keyword>
<evidence type="ECO:0000259" key="8">
    <source>
        <dbReference type="PROSITE" id="PS50928"/>
    </source>
</evidence>
<evidence type="ECO:0000256" key="2">
    <source>
        <dbReference type="ARBA" id="ARBA00022448"/>
    </source>
</evidence>
<keyword evidence="4 7" id="KW-0812">Transmembrane</keyword>
<dbReference type="InterPro" id="IPR035906">
    <property type="entry name" value="MetI-like_sf"/>
</dbReference>
<dbReference type="GO" id="GO:0005886">
    <property type="term" value="C:plasma membrane"/>
    <property type="evidence" value="ECO:0007669"/>
    <property type="project" value="UniProtKB-SubCell"/>
</dbReference>
<feature type="domain" description="ABC transmembrane type-1" evidence="8">
    <location>
        <begin position="113"/>
        <end position="340"/>
    </location>
</feature>
<dbReference type="InterPro" id="IPR000515">
    <property type="entry name" value="MetI-like"/>
</dbReference>
<dbReference type="PANTHER" id="PTHR43163:SF8">
    <property type="entry name" value="D,D-DIPEPTIDE TRANSPORT SYSTEM PERMEASE PROTEIN DDPB-RELATED"/>
    <property type="match status" value="1"/>
</dbReference>